<organism evidence="1 2">
    <name type="scientific">Brucella intermedia 229E</name>
    <dbReference type="NCBI Taxonomy" id="1337887"/>
    <lineage>
        <taxon>Bacteria</taxon>
        <taxon>Pseudomonadati</taxon>
        <taxon>Pseudomonadota</taxon>
        <taxon>Alphaproteobacteria</taxon>
        <taxon>Hyphomicrobiales</taxon>
        <taxon>Brucellaceae</taxon>
        <taxon>Brucella/Ochrobactrum group</taxon>
        <taxon>Brucella</taxon>
    </lineage>
</organism>
<proteinExistence type="predicted"/>
<protein>
    <recommendedName>
        <fullName evidence="3">Transposase</fullName>
    </recommendedName>
</protein>
<dbReference type="EMBL" id="ASXJ01000208">
    <property type="protein sequence ID" value="ERM01040.1"/>
    <property type="molecule type" value="Genomic_DNA"/>
</dbReference>
<reference evidence="1 2" key="1">
    <citation type="journal article" date="2014" name="FEMS Microbiol. Lett.">
        <title>Genome sequencing analysis reveals virulence-related gene content of Ochrobactrum intermedium strain 229E, a urease-positive strain isolated from the human gastric niche.</title>
        <authorList>
            <person name="Kulkarni G.J."/>
            <person name="Shetty S."/>
            <person name="Dharne M.S."/>
            <person name="Shouche Y.S."/>
        </authorList>
    </citation>
    <scope>NUCLEOTIDE SEQUENCE [LARGE SCALE GENOMIC DNA]</scope>
    <source>
        <strain evidence="1 2">229E</strain>
    </source>
</reference>
<sequence>MEYFELARHVQRGTSIHDPIYNLRYFPRNKINAADRRELRQTANTMWREIAWLKSARQSH</sequence>
<comment type="caution">
    <text evidence="1">The sequence shown here is derived from an EMBL/GenBank/DDBJ whole genome shotgun (WGS) entry which is preliminary data.</text>
</comment>
<dbReference type="Proteomes" id="UP000016842">
    <property type="component" value="Unassembled WGS sequence"/>
</dbReference>
<evidence type="ECO:0008006" key="3">
    <source>
        <dbReference type="Google" id="ProtNLM"/>
    </source>
</evidence>
<accession>U4V4X7</accession>
<evidence type="ECO:0000313" key="2">
    <source>
        <dbReference type="Proteomes" id="UP000016842"/>
    </source>
</evidence>
<name>U4V4X7_9HYPH</name>
<dbReference type="AlphaFoldDB" id="U4V4X7"/>
<evidence type="ECO:0000313" key="1">
    <source>
        <dbReference type="EMBL" id="ERM01040.1"/>
    </source>
</evidence>
<gene>
    <name evidence="1" type="ORF">Q644_03690</name>
</gene>